<name>A0ACA9PZN0_9GLOM</name>
<evidence type="ECO:0000313" key="2">
    <source>
        <dbReference type="Proteomes" id="UP000789366"/>
    </source>
</evidence>
<organism evidence="1 2">
    <name type="scientific">Cetraspora pellucida</name>
    <dbReference type="NCBI Taxonomy" id="1433469"/>
    <lineage>
        <taxon>Eukaryota</taxon>
        <taxon>Fungi</taxon>
        <taxon>Fungi incertae sedis</taxon>
        <taxon>Mucoromycota</taxon>
        <taxon>Glomeromycotina</taxon>
        <taxon>Glomeromycetes</taxon>
        <taxon>Diversisporales</taxon>
        <taxon>Gigasporaceae</taxon>
        <taxon>Cetraspora</taxon>
    </lineage>
</organism>
<comment type="caution">
    <text evidence="1">The sequence shown here is derived from an EMBL/GenBank/DDBJ whole genome shotgun (WGS) entry which is preliminary data.</text>
</comment>
<evidence type="ECO:0000313" key="1">
    <source>
        <dbReference type="EMBL" id="CAG8726849.1"/>
    </source>
</evidence>
<feature type="non-terminal residue" evidence="1">
    <location>
        <position position="1"/>
    </location>
</feature>
<accession>A0ACA9PZN0</accession>
<dbReference type="EMBL" id="CAJVPW010031596">
    <property type="protein sequence ID" value="CAG8726849.1"/>
    <property type="molecule type" value="Genomic_DNA"/>
</dbReference>
<protein>
    <submittedName>
        <fullName evidence="1">17335_t:CDS:1</fullName>
    </submittedName>
</protein>
<reference evidence="1" key="1">
    <citation type="submission" date="2021-06" db="EMBL/GenBank/DDBJ databases">
        <authorList>
            <person name="Kallberg Y."/>
            <person name="Tangrot J."/>
            <person name="Rosling A."/>
        </authorList>
    </citation>
    <scope>NUCLEOTIDE SEQUENCE</scope>
    <source>
        <strain evidence="1">28 12/20/2015</strain>
    </source>
</reference>
<proteinExistence type="predicted"/>
<gene>
    <name evidence="1" type="ORF">SPELUC_LOCUS12823</name>
</gene>
<dbReference type="Proteomes" id="UP000789366">
    <property type="component" value="Unassembled WGS sequence"/>
</dbReference>
<sequence length="65" mass="7897">INKLKHSYLYTDPYEPIVYGTFGIDQHKPLDMFIIRKIEDLIQIIKNFFYIRGFEHPEYEGIMLM</sequence>
<keyword evidence="2" id="KW-1185">Reference proteome</keyword>